<dbReference type="Gene3D" id="3.30.70.270">
    <property type="match status" value="1"/>
</dbReference>
<accession>A0ABQ4K7N3</accession>
<reference evidence="1 2" key="1">
    <citation type="submission" date="2021-03" db="EMBL/GenBank/DDBJ databases">
        <title>Antimicrobial resistance genes in bacteria isolated from Japanese honey, and their potential for conferring macrolide and lincosamide resistance in the American foulbrood pathogen Paenibacillus larvae.</title>
        <authorList>
            <person name="Okamoto M."/>
            <person name="Kumagai M."/>
            <person name="Kanamori H."/>
            <person name="Takamatsu D."/>
        </authorList>
    </citation>
    <scope>NUCLEOTIDE SEQUENCE [LARGE SCALE GENOMIC DNA]</scope>
    <source>
        <strain evidence="1 2">J1TS3</strain>
    </source>
</reference>
<dbReference type="InterPro" id="IPR043128">
    <property type="entry name" value="Rev_trsase/Diguanyl_cyclase"/>
</dbReference>
<comment type="caution">
    <text evidence="1">The sequence shown here is derived from an EMBL/GenBank/DDBJ whole genome shotgun (WGS) entry which is preliminary data.</text>
</comment>
<gene>
    <name evidence="1" type="ORF">J1TS3_28760</name>
</gene>
<dbReference type="RefSeq" id="WP_018707442.1">
    <property type="nucleotide sequence ID" value="NZ_BOQT01000010.1"/>
</dbReference>
<evidence type="ECO:0000313" key="2">
    <source>
        <dbReference type="Proteomes" id="UP000680279"/>
    </source>
</evidence>
<dbReference type="EMBL" id="BOQT01000010">
    <property type="protein sequence ID" value="GIN21742.1"/>
    <property type="molecule type" value="Genomic_DNA"/>
</dbReference>
<evidence type="ECO:0000313" key="1">
    <source>
        <dbReference type="EMBL" id="GIN21742.1"/>
    </source>
</evidence>
<keyword evidence="2" id="KW-1185">Reference proteome</keyword>
<evidence type="ECO:0008006" key="3">
    <source>
        <dbReference type="Google" id="ProtNLM"/>
    </source>
</evidence>
<proteinExistence type="predicted"/>
<protein>
    <recommendedName>
        <fullName evidence="3">Transcriptional regulator</fullName>
    </recommendedName>
</protein>
<dbReference type="Proteomes" id="UP000680279">
    <property type="component" value="Unassembled WGS sequence"/>
</dbReference>
<name>A0ABQ4K7N3_9BACI</name>
<organism evidence="1 2">
    <name type="scientific">Siminovitchia fordii</name>
    <dbReference type="NCBI Taxonomy" id="254759"/>
    <lineage>
        <taxon>Bacteria</taxon>
        <taxon>Bacillati</taxon>
        <taxon>Bacillota</taxon>
        <taxon>Bacilli</taxon>
        <taxon>Bacillales</taxon>
        <taxon>Bacillaceae</taxon>
        <taxon>Siminovitchia</taxon>
    </lineage>
</organism>
<sequence length="439" mass="49227">MKTRIGFVGPKDSLNIISQIADEHKDELDPVYFMYNHASETGEIVETNQHLVDLWVFSGLTPYTLAKKSSSRQPFFYLNLNSSSLMKVLLESGYKDQRSLGNISVDMLEWRDITETFTDLKIPTVDVQLYEYKGYTPIKEIVDFHEKNYKDGVASVCFTCLSDVYAQLKAKMIPVYRISPTRANIRSTIKLALQYWTAFHFKQSQITVLLVKVKNADKSEQSNLMSYDVHRLDLELQSAILTFTEEISGSFVPLGSGSFIIFSTRGSFDNIGKQSSSLLEKLALITDLPANIGIGYGDTTLAAEENARLALAHAQNYDGYCAFAVEFNGKIEGPLSDKHSISFGYRNENKEVGVKLKESGVSITTFNKIISIQKNTGRHAVTANDVAVWLKMTERNARRILNDLTKTGFARIIGEEAPSSRGRPRKIYRVGLDSASIQD</sequence>